<keyword evidence="6" id="KW-1185">Reference proteome</keyword>
<evidence type="ECO:0000256" key="1">
    <source>
        <dbReference type="ARBA" id="ARBA00022737"/>
    </source>
</evidence>
<evidence type="ECO:0000256" key="2">
    <source>
        <dbReference type="ARBA" id="ARBA00023122"/>
    </source>
</evidence>
<comment type="caution">
    <text evidence="5">The sequence shown here is derived from an EMBL/GenBank/DDBJ whole genome shotgun (WGS) entry which is preliminary data.</text>
</comment>
<evidence type="ECO:0000256" key="3">
    <source>
        <dbReference type="PROSITE-ProRule" id="PRU00703"/>
    </source>
</evidence>
<dbReference type="InterPro" id="IPR046342">
    <property type="entry name" value="CBS_dom_sf"/>
</dbReference>
<dbReference type="PROSITE" id="PS51371">
    <property type="entry name" value="CBS"/>
    <property type="match status" value="2"/>
</dbReference>
<feature type="domain" description="CBS" evidence="4">
    <location>
        <begin position="124"/>
        <end position="188"/>
    </location>
</feature>
<keyword evidence="1" id="KW-0677">Repeat</keyword>
<gene>
    <name evidence="5" type="ORF">SCF082_LOCUS4958</name>
</gene>
<keyword evidence="2 3" id="KW-0129">CBS domain</keyword>
<dbReference type="InterPro" id="IPR000644">
    <property type="entry name" value="CBS_dom"/>
</dbReference>
<dbReference type="Pfam" id="PF00571">
    <property type="entry name" value="CBS"/>
    <property type="match status" value="3"/>
</dbReference>
<dbReference type="PANTHER" id="PTHR13780:SF36">
    <property type="entry name" value="CBS DOMAIN-CONTAINING PROTEIN"/>
    <property type="match status" value="1"/>
</dbReference>
<dbReference type="SMART" id="SM00116">
    <property type="entry name" value="CBS"/>
    <property type="match status" value="4"/>
</dbReference>
<evidence type="ECO:0000259" key="4">
    <source>
        <dbReference type="PROSITE" id="PS51371"/>
    </source>
</evidence>
<accession>A0ABP0I687</accession>
<dbReference type="Gene3D" id="3.10.580.10">
    <property type="entry name" value="CBS-domain"/>
    <property type="match status" value="2"/>
</dbReference>
<dbReference type="InterPro" id="IPR050511">
    <property type="entry name" value="AMPK_gamma/SDS23_families"/>
</dbReference>
<sequence>VEEERGMAGVARESMVPGHYARDILAESCVGDVVEPQLSGRGALVKATEDEDVLTVCARLADASVSSLPVFSKDDAEKCLGIVDFSDAVAYLLKMDWDSLGSLKHGDSLWEELGSVPIQEAIDLSERNPMMMIPQSASLLDAVKLFDDHKLRRALVEEDDKPGKVVAVLSPSAVVNFLMMKLQGRNDIVMNGTVDELGVGHSPVKSVKKNQSVLEAMHLMHRTQHSVVAVVESSSGALSGSISMSDIKRVFQEKRFSLLIKSTWKFIVEAREQSDTEVFPFFGVYDSDKMSMVVSKLLATNVHHLYVVDTETTAPVRVVSFTDICGALRRNCVV</sequence>
<dbReference type="SUPFAM" id="SSF54631">
    <property type="entry name" value="CBS-domain pair"/>
    <property type="match status" value="2"/>
</dbReference>
<dbReference type="Proteomes" id="UP001642464">
    <property type="component" value="Unassembled WGS sequence"/>
</dbReference>
<feature type="non-terminal residue" evidence="5">
    <location>
        <position position="1"/>
    </location>
</feature>
<protein>
    <submittedName>
        <fullName evidence="5">Protein SDS23</fullName>
    </submittedName>
</protein>
<dbReference type="PANTHER" id="PTHR13780">
    <property type="entry name" value="AMP-ACTIVATED PROTEIN KINASE, GAMMA REGULATORY SUBUNIT"/>
    <property type="match status" value="1"/>
</dbReference>
<organism evidence="5 6">
    <name type="scientific">Durusdinium trenchii</name>
    <dbReference type="NCBI Taxonomy" id="1381693"/>
    <lineage>
        <taxon>Eukaryota</taxon>
        <taxon>Sar</taxon>
        <taxon>Alveolata</taxon>
        <taxon>Dinophyceae</taxon>
        <taxon>Suessiales</taxon>
        <taxon>Symbiodiniaceae</taxon>
        <taxon>Durusdinium</taxon>
    </lineage>
</organism>
<proteinExistence type="predicted"/>
<evidence type="ECO:0000313" key="6">
    <source>
        <dbReference type="Proteomes" id="UP001642464"/>
    </source>
</evidence>
<dbReference type="EMBL" id="CAXAMM010002615">
    <property type="protein sequence ID" value="CAK8996845.1"/>
    <property type="molecule type" value="Genomic_DNA"/>
</dbReference>
<name>A0ABP0I687_9DINO</name>
<reference evidence="5 6" key="1">
    <citation type="submission" date="2024-02" db="EMBL/GenBank/DDBJ databases">
        <authorList>
            <person name="Chen Y."/>
            <person name="Shah S."/>
            <person name="Dougan E. K."/>
            <person name="Thang M."/>
            <person name="Chan C."/>
        </authorList>
    </citation>
    <scope>NUCLEOTIDE SEQUENCE [LARGE SCALE GENOMIC DNA]</scope>
</reference>
<evidence type="ECO:0000313" key="5">
    <source>
        <dbReference type="EMBL" id="CAK8996845.1"/>
    </source>
</evidence>
<feature type="domain" description="CBS" evidence="4">
    <location>
        <begin position="200"/>
        <end position="258"/>
    </location>
</feature>